<accession>A0ABQ7SU20</accession>
<name>A0ABQ7SU20_PHRPL</name>
<comment type="caution">
    <text evidence="2">The sequence shown here is derived from an EMBL/GenBank/DDBJ whole genome shotgun (WGS) entry which is preliminary data.</text>
</comment>
<keyword evidence="3" id="KW-1185">Reference proteome</keyword>
<protein>
    <submittedName>
        <fullName evidence="2">Uncharacterized protein</fullName>
    </submittedName>
</protein>
<proteinExistence type="predicted"/>
<feature type="region of interest" description="Disordered" evidence="1">
    <location>
        <begin position="117"/>
        <end position="136"/>
    </location>
</feature>
<sequence length="188" mass="20537">MWHKNLDDTPRCLGSTRGEVVAAVYKLQGAAEDAAPFLEFPTETLRTVNSLGTKPAVIIIQNRLTQQHLRMFNREVKSADVEQLLSPIAESEVMMEVTPVCRDNHMEKLEKEQVHEAAVHKSVPTEQSGCTGKALGGGNNENSLHVILVSVTEPHRITAVEAAEAESQPLVAPSVLEFSPQVTETGTF</sequence>
<evidence type="ECO:0000313" key="2">
    <source>
        <dbReference type="EMBL" id="KAH0620921.1"/>
    </source>
</evidence>
<dbReference type="Proteomes" id="UP000826234">
    <property type="component" value="Unassembled WGS sequence"/>
</dbReference>
<dbReference type="EMBL" id="JAIPUX010003289">
    <property type="protein sequence ID" value="KAH0620921.1"/>
    <property type="molecule type" value="Genomic_DNA"/>
</dbReference>
<dbReference type="InterPro" id="IPR029355">
    <property type="entry name" value="Pro-rich_19"/>
</dbReference>
<dbReference type="Pfam" id="PF15455">
    <property type="entry name" value="Pro-rich_19"/>
    <property type="match status" value="1"/>
</dbReference>
<reference evidence="2 3" key="1">
    <citation type="journal article" date="2022" name="Gigascience">
        <title>A chromosome-level genome assembly and annotation of the desert horned lizard, Phrynosoma platyrhinos, provides insight into chromosomal rearrangements among reptiles.</title>
        <authorList>
            <person name="Koochekian N."/>
            <person name="Ascanio A."/>
            <person name="Farleigh K."/>
            <person name="Card D.C."/>
            <person name="Schield D.R."/>
            <person name="Castoe T.A."/>
            <person name="Jezkova T."/>
        </authorList>
    </citation>
    <scope>NUCLEOTIDE SEQUENCE [LARGE SCALE GENOMIC DNA]</scope>
    <source>
        <strain evidence="2">NK-2021</strain>
    </source>
</reference>
<evidence type="ECO:0000256" key="1">
    <source>
        <dbReference type="SAM" id="MobiDB-lite"/>
    </source>
</evidence>
<gene>
    <name evidence="2" type="ORF">JD844_021831</name>
</gene>
<organism evidence="2 3">
    <name type="scientific">Phrynosoma platyrhinos</name>
    <name type="common">Desert horned lizard</name>
    <dbReference type="NCBI Taxonomy" id="52577"/>
    <lineage>
        <taxon>Eukaryota</taxon>
        <taxon>Metazoa</taxon>
        <taxon>Chordata</taxon>
        <taxon>Craniata</taxon>
        <taxon>Vertebrata</taxon>
        <taxon>Euteleostomi</taxon>
        <taxon>Lepidosauria</taxon>
        <taxon>Squamata</taxon>
        <taxon>Bifurcata</taxon>
        <taxon>Unidentata</taxon>
        <taxon>Episquamata</taxon>
        <taxon>Toxicofera</taxon>
        <taxon>Iguania</taxon>
        <taxon>Phrynosomatidae</taxon>
        <taxon>Phrynosomatinae</taxon>
        <taxon>Phrynosoma</taxon>
    </lineage>
</organism>
<evidence type="ECO:0000313" key="3">
    <source>
        <dbReference type="Proteomes" id="UP000826234"/>
    </source>
</evidence>